<feature type="compositionally biased region" description="Basic and acidic residues" evidence="1">
    <location>
        <begin position="60"/>
        <end position="70"/>
    </location>
</feature>
<dbReference type="InterPro" id="IPR006675">
    <property type="entry name" value="HDIG_dom"/>
</dbReference>
<dbReference type="PANTHER" id="PTHR43155:SF2">
    <property type="entry name" value="CYCLIC DI-GMP PHOSPHODIESTERASE PA4108"/>
    <property type="match status" value="1"/>
</dbReference>
<feature type="domain" description="HD-GYP" evidence="2">
    <location>
        <begin position="143"/>
        <end position="338"/>
    </location>
</feature>
<evidence type="ECO:0000256" key="1">
    <source>
        <dbReference type="SAM" id="MobiDB-lite"/>
    </source>
</evidence>
<feature type="region of interest" description="Disordered" evidence="1">
    <location>
        <begin position="60"/>
        <end position="85"/>
    </location>
</feature>
<reference evidence="3 4" key="1">
    <citation type="submission" date="2020-08" db="EMBL/GenBank/DDBJ databases">
        <title>Novel species isolated from subtropical streams in China.</title>
        <authorList>
            <person name="Lu H."/>
        </authorList>
    </citation>
    <scope>NUCLEOTIDE SEQUENCE [LARGE SCALE GENOMIC DNA]</scope>
    <source>
        <strain evidence="3 4">CY18W</strain>
    </source>
</reference>
<dbReference type="PROSITE" id="PS51832">
    <property type="entry name" value="HD_GYP"/>
    <property type="match status" value="1"/>
</dbReference>
<dbReference type="EMBL" id="JACOGF010000021">
    <property type="protein sequence ID" value="MBC3920903.1"/>
    <property type="molecule type" value="Genomic_DNA"/>
</dbReference>
<dbReference type="SUPFAM" id="SSF109604">
    <property type="entry name" value="HD-domain/PDEase-like"/>
    <property type="match status" value="1"/>
</dbReference>
<comment type="caution">
    <text evidence="3">The sequence shown here is derived from an EMBL/GenBank/DDBJ whole genome shotgun (WGS) entry which is preliminary data.</text>
</comment>
<name>A0ABR6ZZ28_9BURK</name>
<accession>A0ABR6ZZ28</accession>
<dbReference type="Gene3D" id="1.10.3210.10">
    <property type="entry name" value="Hypothetical protein af1432"/>
    <property type="match status" value="1"/>
</dbReference>
<protein>
    <submittedName>
        <fullName evidence="3">DUF3391 domain-containing protein</fullName>
    </submittedName>
</protein>
<evidence type="ECO:0000313" key="3">
    <source>
        <dbReference type="EMBL" id="MBC3920903.1"/>
    </source>
</evidence>
<dbReference type="InterPro" id="IPR003607">
    <property type="entry name" value="HD/PDEase_dom"/>
</dbReference>
<dbReference type="Proteomes" id="UP000650424">
    <property type="component" value="Unassembled WGS sequence"/>
</dbReference>
<keyword evidence="4" id="KW-1185">Reference proteome</keyword>
<dbReference type="InterPro" id="IPR037522">
    <property type="entry name" value="HD_GYP_dom"/>
</dbReference>
<evidence type="ECO:0000313" key="4">
    <source>
        <dbReference type="Proteomes" id="UP000650424"/>
    </source>
</evidence>
<dbReference type="CDD" id="cd00077">
    <property type="entry name" value="HDc"/>
    <property type="match status" value="1"/>
</dbReference>
<evidence type="ECO:0000259" key="2">
    <source>
        <dbReference type="PROSITE" id="PS51832"/>
    </source>
</evidence>
<dbReference type="RefSeq" id="WP_186950740.1">
    <property type="nucleotide sequence ID" value="NZ_JACOGF010000021.1"/>
</dbReference>
<proteinExistence type="predicted"/>
<dbReference type="Pfam" id="PF13487">
    <property type="entry name" value="HD_5"/>
    <property type="match status" value="1"/>
</dbReference>
<organism evidence="3 4">
    <name type="scientific">Undibacterium hunanense</name>
    <dbReference type="NCBI Taxonomy" id="2762292"/>
    <lineage>
        <taxon>Bacteria</taxon>
        <taxon>Pseudomonadati</taxon>
        <taxon>Pseudomonadota</taxon>
        <taxon>Betaproteobacteria</taxon>
        <taxon>Burkholderiales</taxon>
        <taxon>Oxalobacteraceae</taxon>
        <taxon>Undibacterium</taxon>
    </lineage>
</organism>
<dbReference type="NCBIfam" id="TIGR00277">
    <property type="entry name" value="HDIG"/>
    <property type="match status" value="1"/>
</dbReference>
<dbReference type="SMART" id="SM00471">
    <property type="entry name" value="HDc"/>
    <property type="match status" value="1"/>
</dbReference>
<dbReference type="PANTHER" id="PTHR43155">
    <property type="entry name" value="CYCLIC DI-GMP PHOSPHODIESTERASE PA4108-RELATED"/>
    <property type="match status" value="1"/>
</dbReference>
<dbReference type="Pfam" id="PF11871">
    <property type="entry name" value="DUF3391"/>
    <property type="match status" value="1"/>
</dbReference>
<sequence>MTDIHTQFIELSQLRIGMFVYLDVGWMDHPFPVSNFKISNQSQIDTIRSLGLDRIRYAPDKSTPEIDAGKTEPVASEPRPQESAASHAARLRRELLASQQASLQVCERQFAHAAQTFKQVTEIVHAQPVTARELTEQLIQGFLGEILGEDEAAIRLLSEKAGEKTSLHSINVTVISLLLGRALHLSKADMLDLGIGAILHDIGKIELPDRLRWQDEHFNHAENQLYHNHVMHGLNLARKMGLSPNAMLLVAQHHEYADGSGYPRKVSGDKISPISRIVALVNLYDNLCNPANPALAITPHEALSQIFTQRKAQFHPATLTAFIRMMGIYPPGSVVQLTDERYAMVVSVNSARPIKPKVVIHSPSVPRDEALVINLEHESTLCIHRSLKPLQLPKAAYDYLSPRKRLCYFFERGLEIGPEAESEATS</sequence>
<dbReference type="InterPro" id="IPR021812">
    <property type="entry name" value="DUF3391"/>
</dbReference>
<gene>
    <name evidence="3" type="ORF">H8L32_25790</name>
</gene>